<dbReference type="AlphaFoldDB" id="A0A679JSG7"/>
<proteinExistence type="predicted"/>
<dbReference type="RefSeq" id="WP_339094641.1">
    <property type="nucleotide sequence ID" value="NZ_LR743508.1"/>
</dbReference>
<organism evidence="1">
    <name type="scientific">Variovorax paradoxus</name>
    <dbReference type="NCBI Taxonomy" id="34073"/>
    <lineage>
        <taxon>Bacteria</taxon>
        <taxon>Pseudomonadati</taxon>
        <taxon>Pseudomonadota</taxon>
        <taxon>Betaproteobacteria</taxon>
        <taxon>Burkholderiales</taxon>
        <taxon>Comamonadaceae</taxon>
        <taxon>Variovorax</taxon>
    </lineage>
</organism>
<reference evidence="1" key="1">
    <citation type="submission" date="2019-12" db="EMBL/GenBank/DDBJ databases">
        <authorList>
            <person name="Cremers G."/>
        </authorList>
    </citation>
    <scope>NUCLEOTIDE SEQUENCE</scope>
    <source>
        <strain evidence="1">Vvax</strain>
    </source>
</reference>
<sequence>MRAKPVRWQGSDEAIRAVQVAFDVEEAVLEAVRTAAFEQHVSTSDQIRQVLGLATTSKPKRPRLTVSLSGADYEFLAQRYGLAADDRLAIKERATRDLIAFAGTTAVERKKGTGTGKPGRR</sequence>
<evidence type="ECO:0000313" key="1">
    <source>
        <dbReference type="EMBL" id="CAA2110254.1"/>
    </source>
</evidence>
<gene>
    <name evidence="1" type="ORF">VVAX_06510</name>
</gene>
<name>A0A679JSG7_VARPD</name>
<accession>A0A679JSG7</accession>
<protein>
    <submittedName>
        <fullName evidence="1">Uncharacterized protein</fullName>
    </submittedName>
</protein>
<dbReference type="EMBL" id="LR743508">
    <property type="protein sequence ID" value="CAA2110254.1"/>
    <property type="molecule type" value="Genomic_DNA"/>
</dbReference>